<organism evidence="3 4">
    <name type="scientific">Candidatus Similichlamydia laticola</name>
    <dbReference type="NCBI Taxonomy" id="2170265"/>
    <lineage>
        <taxon>Bacteria</taxon>
        <taxon>Pseudomonadati</taxon>
        <taxon>Chlamydiota</taxon>
        <taxon>Chlamydiia</taxon>
        <taxon>Parachlamydiales</taxon>
        <taxon>Candidatus Parilichlamydiaceae</taxon>
        <taxon>Candidatus Similichlamydia</taxon>
    </lineage>
</organism>
<evidence type="ECO:0000313" key="4">
    <source>
        <dbReference type="Proteomes" id="UP000253816"/>
    </source>
</evidence>
<dbReference type="EMBL" id="QQBG01000007">
    <property type="protein sequence ID" value="RDB31805.1"/>
    <property type="molecule type" value="Genomic_DNA"/>
</dbReference>
<feature type="transmembrane region" description="Helical" evidence="2">
    <location>
        <begin position="184"/>
        <end position="211"/>
    </location>
</feature>
<feature type="transmembrane region" description="Helical" evidence="2">
    <location>
        <begin position="284"/>
        <end position="312"/>
    </location>
</feature>
<keyword evidence="2" id="KW-0472">Membrane</keyword>
<name>A0A369KGH4_9BACT</name>
<protein>
    <submittedName>
        <fullName evidence="3">Uncharacterized protein</fullName>
    </submittedName>
</protein>
<keyword evidence="2" id="KW-0812">Transmembrane</keyword>
<gene>
    <name evidence="3" type="ORF">HAT2_00086</name>
</gene>
<sequence>MSQLYVFPTTQENSKKDFEKELRMQKKFYSETQMHSALMDIGLTPAQREKLYLYGADGLGEQAEEVRRLLKGQNISSGSIDALFSAKNNTNSFGEDELILSPRPTSPSFSLSAFAGAVAEAMSALSRIRSKNEIMDAEATVNRLQASVAVMKEKIQDMKASAEVARNDAKITENAMKEMKRLQALMAIFGIFIAILMAILTAIVSIFTAGIGTAPMVAATTAAVAGGIGGVVTSSLALSDALRTDGKSWINDLAAQFVGKESPHNSAEKNAEIRKKTEFFKTSLSVLNAFFQAILAILSFGAAAAASITNTIANQTIKVMLRTINELIMKNLFKFLSSLASILANSTLTIFTGLMESGALARSLGGDRTANSLIESTIAKKEARIKQLKASQFYRDLVSEKGAAQADKEVEHLAEQEQKALLKGDIDTVVALRAKFMGLGSNLDSSLRKHLEEDARVSMQYTSYRAKSHYDHLIAEISQDHQKLMMGIMAAIGIFSMLASIASSAVNFDTPNSIGTVPPLPTKPNSLFKPFASEPFVKKMEAVDPKKFVRGAQGLQFIGSLAQTATRAGVSIKQSASESRVIEEQKNAKRQISRLQQELMRQEFEFFLTRLMAEGAFQIQEAHVESVKKIGQAFSDFWRTADQTFSVGIRTRV</sequence>
<evidence type="ECO:0000256" key="2">
    <source>
        <dbReference type="SAM" id="Phobius"/>
    </source>
</evidence>
<feature type="coiled-coil region" evidence="1">
    <location>
        <begin position="578"/>
        <end position="605"/>
    </location>
</feature>
<dbReference type="Proteomes" id="UP000253816">
    <property type="component" value="Unassembled WGS sequence"/>
</dbReference>
<keyword evidence="4" id="KW-1185">Reference proteome</keyword>
<evidence type="ECO:0000256" key="1">
    <source>
        <dbReference type="SAM" id="Coils"/>
    </source>
</evidence>
<feature type="transmembrane region" description="Helical" evidence="2">
    <location>
        <begin position="217"/>
        <end position="238"/>
    </location>
</feature>
<keyword evidence="2" id="KW-1133">Transmembrane helix</keyword>
<proteinExistence type="predicted"/>
<keyword evidence="1" id="KW-0175">Coiled coil</keyword>
<feature type="coiled-coil region" evidence="1">
    <location>
        <begin position="127"/>
        <end position="182"/>
    </location>
</feature>
<evidence type="ECO:0000313" key="3">
    <source>
        <dbReference type="EMBL" id="RDB31805.1"/>
    </source>
</evidence>
<feature type="transmembrane region" description="Helical" evidence="2">
    <location>
        <begin position="332"/>
        <end position="354"/>
    </location>
</feature>
<comment type="caution">
    <text evidence="3">The sequence shown here is derived from an EMBL/GenBank/DDBJ whole genome shotgun (WGS) entry which is preliminary data.</text>
</comment>
<accession>A0A369KGH4</accession>
<dbReference type="RefSeq" id="WP_114544059.1">
    <property type="nucleotide sequence ID" value="NZ_QQBG01000007.1"/>
</dbReference>
<dbReference type="AlphaFoldDB" id="A0A369KGH4"/>
<feature type="transmembrane region" description="Helical" evidence="2">
    <location>
        <begin position="484"/>
        <end position="506"/>
    </location>
</feature>
<reference evidence="3 4" key="1">
    <citation type="submission" date="2018-07" db="EMBL/GenBank/DDBJ databases">
        <title>Comparative genomics of the Candidatus Parilichlamydiaceae reveals evidence of convergent evolution and genome reduction in the phylum Chlamydiae.</title>
        <authorList>
            <person name="Taylor-Brown A."/>
            <person name="Polkinghorne A."/>
        </authorList>
    </citation>
    <scope>NUCLEOTIDE SEQUENCE [LARGE SCALE GENOMIC DNA]</scope>
    <source>
        <strain evidence="3 4">Hat2</strain>
    </source>
</reference>